<evidence type="ECO:0000313" key="12">
    <source>
        <dbReference type="Proteomes" id="UP000287394"/>
    </source>
</evidence>
<keyword evidence="6 10" id="KW-0407">Ion channel</keyword>
<evidence type="ECO:0000256" key="10">
    <source>
        <dbReference type="HAMAP-Rule" id="MF_00454"/>
    </source>
</evidence>
<comment type="similarity">
    <text evidence="7 10">Belongs to the fluoride channel Fluc/FEX (TC 1.A.43) family.</text>
</comment>
<dbReference type="Pfam" id="PF02537">
    <property type="entry name" value="CRCB"/>
    <property type="match status" value="1"/>
</dbReference>
<keyword evidence="5 10" id="KW-0472">Membrane</keyword>
<proteinExistence type="inferred from homology"/>
<dbReference type="HAMAP" id="MF_00454">
    <property type="entry name" value="FluC"/>
    <property type="match status" value="1"/>
</dbReference>
<gene>
    <name evidence="10 11" type="primary">crcB</name>
    <name evidence="10" type="synonym">fluC</name>
    <name evidence="11" type="ORF">CCAX7_15620</name>
</gene>
<feature type="binding site" evidence="10">
    <location>
        <position position="81"/>
    </location>
    <ligand>
        <name>Na(+)</name>
        <dbReference type="ChEBI" id="CHEBI:29101"/>
        <note>structural</note>
    </ligand>
</feature>
<name>A0A402CZ73_9BACT</name>
<keyword evidence="3 10" id="KW-0812">Transmembrane</keyword>
<keyword evidence="4 10" id="KW-1133">Transmembrane helix</keyword>
<dbReference type="GO" id="GO:0005886">
    <property type="term" value="C:plasma membrane"/>
    <property type="evidence" value="ECO:0007669"/>
    <property type="project" value="UniProtKB-SubCell"/>
</dbReference>
<dbReference type="PANTHER" id="PTHR28259">
    <property type="entry name" value="FLUORIDE EXPORT PROTEIN 1-RELATED"/>
    <property type="match status" value="1"/>
</dbReference>
<keyword evidence="10" id="KW-0406">Ion transport</keyword>
<dbReference type="GO" id="GO:0046872">
    <property type="term" value="F:metal ion binding"/>
    <property type="evidence" value="ECO:0007669"/>
    <property type="project" value="UniProtKB-KW"/>
</dbReference>
<comment type="activity regulation">
    <text evidence="10">Na(+) is not transported, but it plays an essential structural role and its presence is essential for fluoride channel function.</text>
</comment>
<keyword evidence="2 10" id="KW-1003">Cell membrane</keyword>
<feature type="transmembrane region" description="Helical" evidence="10">
    <location>
        <begin position="70"/>
        <end position="88"/>
    </location>
</feature>
<evidence type="ECO:0000256" key="5">
    <source>
        <dbReference type="ARBA" id="ARBA00023136"/>
    </source>
</evidence>
<dbReference type="InterPro" id="IPR003691">
    <property type="entry name" value="FluC"/>
</dbReference>
<comment type="catalytic activity">
    <reaction evidence="8">
        <text>fluoride(in) = fluoride(out)</text>
        <dbReference type="Rhea" id="RHEA:76159"/>
        <dbReference type="ChEBI" id="CHEBI:17051"/>
    </reaction>
    <physiologicalReaction direction="left-to-right" evidence="8">
        <dbReference type="Rhea" id="RHEA:76160"/>
    </physiologicalReaction>
</comment>
<dbReference type="GO" id="GO:0062054">
    <property type="term" value="F:fluoride channel activity"/>
    <property type="evidence" value="ECO:0007669"/>
    <property type="project" value="UniProtKB-UniRule"/>
</dbReference>
<reference evidence="11 12" key="1">
    <citation type="journal article" date="2019" name="Int. J. Syst. Evol. Microbiol.">
        <title>Capsulimonas corticalis gen. nov., sp. nov., an aerobic capsulated bacterium, of a novel bacterial order, Capsulimonadales ord. nov., of the class Armatimonadia of the phylum Armatimonadetes.</title>
        <authorList>
            <person name="Li J."/>
            <person name="Kudo C."/>
            <person name="Tonouchi A."/>
        </authorList>
    </citation>
    <scope>NUCLEOTIDE SEQUENCE [LARGE SCALE GENOMIC DNA]</scope>
    <source>
        <strain evidence="11 12">AX-7</strain>
    </source>
</reference>
<feature type="transmembrane region" description="Helical" evidence="10">
    <location>
        <begin position="108"/>
        <end position="128"/>
    </location>
</feature>
<comment type="subcellular location">
    <subcellularLocation>
        <location evidence="1 10">Cell membrane</location>
        <topology evidence="1 10">Multi-pass membrane protein</topology>
    </subcellularLocation>
</comment>
<protein>
    <recommendedName>
        <fullName evidence="10">Fluoride-specific ion channel FluC</fullName>
    </recommendedName>
</protein>
<evidence type="ECO:0000256" key="6">
    <source>
        <dbReference type="ARBA" id="ARBA00023303"/>
    </source>
</evidence>
<sequence>MTPWQLCLIGAGGAAGALARYWLGTWVMGKLPGAMFPWGTFVINVTGSFILGLVMTLLTERVLTSPNWRPLITIGFVGAYTTFSTFEYETARLSSSWQAMVNLLGSVAAGYAAVWAGIKLAVWLAGIAPRG</sequence>
<evidence type="ECO:0000256" key="9">
    <source>
        <dbReference type="ARBA" id="ARBA00049940"/>
    </source>
</evidence>
<dbReference type="NCBIfam" id="TIGR00494">
    <property type="entry name" value="crcB"/>
    <property type="match status" value="1"/>
</dbReference>
<feature type="transmembrane region" description="Helical" evidence="10">
    <location>
        <begin position="35"/>
        <end position="58"/>
    </location>
</feature>
<evidence type="ECO:0000256" key="4">
    <source>
        <dbReference type="ARBA" id="ARBA00022989"/>
    </source>
</evidence>
<dbReference type="AlphaFoldDB" id="A0A402CZ73"/>
<dbReference type="RefSeq" id="WP_119322610.1">
    <property type="nucleotide sequence ID" value="NZ_AP025739.1"/>
</dbReference>
<dbReference type="OrthoDB" id="9815830at2"/>
<organism evidence="11 12">
    <name type="scientific">Capsulimonas corticalis</name>
    <dbReference type="NCBI Taxonomy" id="2219043"/>
    <lineage>
        <taxon>Bacteria</taxon>
        <taxon>Bacillati</taxon>
        <taxon>Armatimonadota</taxon>
        <taxon>Armatimonadia</taxon>
        <taxon>Capsulimonadales</taxon>
        <taxon>Capsulimonadaceae</taxon>
        <taxon>Capsulimonas</taxon>
    </lineage>
</organism>
<comment type="function">
    <text evidence="9 10">Fluoride-specific ion channel. Important for reducing fluoride concentration in the cell, thus reducing its toxicity.</text>
</comment>
<keyword evidence="10" id="KW-0479">Metal-binding</keyword>
<dbReference type="GO" id="GO:0140114">
    <property type="term" value="P:cellular detoxification of fluoride"/>
    <property type="evidence" value="ECO:0007669"/>
    <property type="project" value="UniProtKB-UniRule"/>
</dbReference>
<dbReference type="PANTHER" id="PTHR28259:SF1">
    <property type="entry name" value="FLUORIDE EXPORT PROTEIN 1-RELATED"/>
    <property type="match status" value="1"/>
</dbReference>
<evidence type="ECO:0000256" key="7">
    <source>
        <dbReference type="ARBA" id="ARBA00035120"/>
    </source>
</evidence>
<keyword evidence="12" id="KW-1185">Reference proteome</keyword>
<feature type="binding site" evidence="10">
    <location>
        <position position="78"/>
    </location>
    <ligand>
        <name>Na(+)</name>
        <dbReference type="ChEBI" id="CHEBI:29101"/>
        <note>structural</note>
    </ligand>
</feature>
<evidence type="ECO:0000256" key="8">
    <source>
        <dbReference type="ARBA" id="ARBA00035585"/>
    </source>
</evidence>
<evidence type="ECO:0000256" key="2">
    <source>
        <dbReference type="ARBA" id="ARBA00022475"/>
    </source>
</evidence>
<accession>A0A402CZ73</accession>
<keyword evidence="10" id="KW-0813">Transport</keyword>
<dbReference type="KEGG" id="ccot:CCAX7_15620"/>
<dbReference type="FunCoup" id="A0A402CZ73">
    <property type="interactions" value="245"/>
</dbReference>
<dbReference type="EMBL" id="AP025739">
    <property type="protein sequence ID" value="BDI29511.1"/>
    <property type="molecule type" value="Genomic_DNA"/>
</dbReference>
<evidence type="ECO:0000256" key="1">
    <source>
        <dbReference type="ARBA" id="ARBA00004651"/>
    </source>
</evidence>
<evidence type="ECO:0000313" key="11">
    <source>
        <dbReference type="EMBL" id="BDI29511.1"/>
    </source>
</evidence>
<keyword evidence="10" id="KW-0915">Sodium</keyword>
<dbReference type="Proteomes" id="UP000287394">
    <property type="component" value="Chromosome"/>
</dbReference>
<evidence type="ECO:0000256" key="3">
    <source>
        <dbReference type="ARBA" id="ARBA00022692"/>
    </source>
</evidence>